<keyword evidence="4" id="KW-0540">Nuclease</keyword>
<evidence type="ECO:0000256" key="11">
    <source>
        <dbReference type="SAM" id="Coils"/>
    </source>
</evidence>
<reference evidence="13" key="1">
    <citation type="submission" date="2020-06" db="EMBL/GenBank/DDBJ databases">
        <title>Unique genomic features of the anaerobic methanotrophic archaea.</title>
        <authorList>
            <person name="Chadwick G.L."/>
            <person name="Skennerton C.T."/>
            <person name="Laso-Perez R."/>
            <person name="Leu A.O."/>
            <person name="Speth D.R."/>
            <person name="Yu H."/>
            <person name="Morgan-Lang C."/>
            <person name="Hatzenpichler R."/>
            <person name="Goudeau D."/>
            <person name="Malmstrom R."/>
            <person name="Brazelton W.J."/>
            <person name="Woyke T."/>
            <person name="Hallam S.J."/>
            <person name="Tyson G.W."/>
            <person name="Wegener G."/>
            <person name="Boetius A."/>
            <person name="Orphan V."/>
        </authorList>
    </citation>
    <scope>NUCLEOTIDE SEQUENCE</scope>
</reference>
<dbReference type="AlphaFoldDB" id="A0A7G9YSH7"/>
<dbReference type="InterPro" id="IPR007409">
    <property type="entry name" value="Restrct_endonuc_type1_HsdR_N"/>
</dbReference>
<dbReference type="InterPro" id="IPR027417">
    <property type="entry name" value="P-loop_NTPase"/>
</dbReference>
<proteinExistence type="inferred from homology"/>
<dbReference type="InterPro" id="IPR055180">
    <property type="entry name" value="HsdR_RecA-like_helicase_dom_2"/>
</dbReference>
<keyword evidence="8" id="KW-0378">Hydrolase</keyword>
<dbReference type="InterPro" id="IPR014001">
    <property type="entry name" value="Helicase_ATP-bd"/>
</dbReference>
<evidence type="ECO:0000256" key="10">
    <source>
        <dbReference type="ARBA" id="ARBA00023125"/>
    </source>
</evidence>
<dbReference type="EMBL" id="MT631456">
    <property type="protein sequence ID" value="QNO50961.1"/>
    <property type="molecule type" value="Genomic_DNA"/>
</dbReference>
<evidence type="ECO:0000256" key="8">
    <source>
        <dbReference type="ARBA" id="ARBA00022801"/>
    </source>
</evidence>
<keyword evidence="7" id="KW-0255">Endonuclease</keyword>
<evidence type="ECO:0000256" key="6">
    <source>
        <dbReference type="ARBA" id="ARBA00022747"/>
    </source>
</evidence>
<dbReference type="PROSITE" id="PS51192">
    <property type="entry name" value="HELICASE_ATP_BIND_1"/>
    <property type="match status" value="1"/>
</dbReference>
<dbReference type="NCBIfam" id="TIGR00348">
    <property type="entry name" value="hsdR"/>
    <property type="match status" value="1"/>
</dbReference>
<comment type="catalytic activity">
    <reaction evidence="1">
        <text>Endonucleolytic cleavage of DNA to give random double-stranded fragments with terminal 5'-phosphates, ATP is simultaneously hydrolyzed.</text>
        <dbReference type="EC" id="3.1.21.3"/>
    </reaction>
</comment>
<accession>A0A7G9YSH7</accession>
<dbReference type="GO" id="GO:0003677">
    <property type="term" value="F:DNA binding"/>
    <property type="evidence" value="ECO:0007669"/>
    <property type="project" value="UniProtKB-KW"/>
</dbReference>
<dbReference type="InterPro" id="IPR040980">
    <property type="entry name" value="SWI2_SNF2"/>
</dbReference>
<dbReference type="CDD" id="cd22332">
    <property type="entry name" value="HsdR_N"/>
    <property type="match status" value="1"/>
</dbReference>
<evidence type="ECO:0000256" key="5">
    <source>
        <dbReference type="ARBA" id="ARBA00022741"/>
    </source>
</evidence>
<dbReference type="Pfam" id="PF04313">
    <property type="entry name" value="HSDR_N"/>
    <property type="match status" value="1"/>
</dbReference>
<evidence type="ECO:0000313" key="13">
    <source>
        <dbReference type="EMBL" id="QNO50961.1"/>
    </source>
</evidence>
<dbReference type="Pfam" id="PF18766">
    <property type="entry name" value="SWI2_SNF2"/>
    <property type="match status" value="1"/>
</dbReference>
<feature type="coiled-coil region" evidence="11">
    <location>
        <begin position="843"/>
        <end position="877"/>
    </location>
</feature>
<comment type="similarity">
    <text evidence="2">Belongs to the HsdR family.</text>
</comment>
<dbReference type="CDD" id="cd18800">
    <property type="entry name" value="SF2_C_EcoR124I-like"/>
    <property type="match status" value="1"/>
</dbReference>
<dbReference type="SMART" id="SM00487">
    <property type="entry name" value="DEXDc"/>
    <property type="match status" value="1"/>
</dbReference>
<dbReference type="InterPro" id="IPR004473">
    <property type="entry name" value="Restrct_endonuc_typeI_HsdR"/>
</dbReference>
<dbReference type="GO" id="GO:0009307">
    <property type="term" value="P:DNA restriction-modification system"/>
    <property type="evidence" value="ECO:0007669"/>
    <property type="project" value="UniProtKB-KW"/>
</dbReference>
<protein>
    <recommendedName>
        <fullName evidence="3">type I site-specific deoxyribonuclease</fullName>
        <ecNumber evidence="3">3.1.21.3</ecNumber>
    </recommendedName>
</protein>
<keyword evidence="6" id="KW-0680">Restriction system</keyword>
<dbReference type="GO" id="GO:0120545">
    <property type="term" value="F:nucleic acid conformation isomerase activity"/>
    <property type="evidence" value="ECO:0007669"/>
    <property type="project" value="UniProtKB-ARBA"/>
</dbReference>
<dbReference type="SUPFAM" id="SSF52540">
    <property type="entry name" value="P-loop containing nucleoside triphosphate hydrolases"/>
    <property type="match status" value="2"/>
</dbReference>
<keyword evidence="10" id="KW-0238">DNA-binding</keyword>
<evidence type="ECO:0000256" key="7">
    <source>
        <dbReference type="ARBA" id="ARBA00022759"/>
    </source>
</evidence>
<dbReference type="Gene3D" id="3.90.1570.50">
    <property type="match status" value="1"/>
</dbReference>
<evidence type="ECO:0000256" key="3">
    <source>
        <dbReference type="ARBA" id="ARBA00012654"/>
    </source>
</evidence>
<dbReference type="InterPro" id="IPR021810">
    <property type="entry name" value="T1RH-like_C"/>
</dbReference>
<dbReference type="Gene3D" id="3.40.50.300">
    <property type="entry name" value="P-loop containing nucleotide triphosphate hydrolases"/>
    <property type="match status" value="2"/>
</dbReference>
<evidence type="ECO:0000259" key="12">
    <source>
        <dbReference type="PROSITE" id="PS51192"/>
    </source>
</evidence>
<evidence type="ECO:0000256" key="9">
    <source>
        <dbReference type="ARBA" id="ARBA00022840"/>
    </source>
</evidence>
<keyword evidence="11" id="KW-0175">Coiled coil</keyword>
<dbReference type="PANTHER" id="PTHR30195:SF15">
    <property type="entry name" value="TYPE I RESTRICTION ENZYME HINDI ENDONUCLEASE SUBUNIT"/>
    <property type="match status" value="1"/>
</dbReference>
<dbReference type="Pfam" id="PF11867">
    <property type="entry name" value="T1RH-like_C"/>
    <property type="match status" value="1"/>
</dbReference>
<dbReference type="InterPro" id="IPR051268">
    <property type="entry name" value="Type-I_R_enzyme_R_subunit"/>
</dbReference>
<name>A0A7G9YSH7_9EURY</name>
<gene>
    <name evidence="13" type="ORF">BBGANOMO_00035</name>
</gene>
<dbReference type="GO" id="GO:0005524">
    <property type="term" value="F:ATP binding"/>
    <property type="evidence" value="ECO:0007669"/>
    <property type="project" value="UniProtKB-KW"/>
</dbReference>
<feature type="domain" description="Helicase ATP-binding" evidence="12">
    <location>
        <begin position="265"/>
        <end position="425"/>
    </location>
</feature>
<evidence type="ECO:0000256" key="1">
    <source>
        <dbReference type="ARBA" id="ARBA00000851"/>
    </source>
</evidence>
<keyword evidence="5" id="KW-0547">Nucleotide-binding</keyword>
<sequence>MKLITERADVQDRIIDYLQSIGWEYLYPNDIQNLRAYDIKQPFLIPVVKQKLGELNRGIITEENVDEVIRRLKFLPANLQGNEEFLSYLRGQKTVYAEKERRERNIKLVDYNIPENNSFSITKEFWFEDRTKRRADIVLFLNGLPIGIIETKSPVVEEAEEVDFGQIKLYNEDLPELFKFLQFYATCDGIRLYYGPTWKYESRTFYRWKTENGYKLENQIKTFLDTEEVLKTLEDYIAFLSIDDEVKKYILKQHQRRTINKILERTLATEKNKGLIWHTQGAYKTLTMIVSAKKLREASELENPTILAVVDRIELEGQIYQNFEAFGFPNVVRAESKEHLRELLASDYRGLIITIIHKFEGMPKHVNERNNIVILIDEAHRSQEGDLGNYMHGALPNAFYFGFTGTPIDHGKIGRGTFATFGYPEEPYLDKYSIDESIEDKTTVPLYYTLTPTDLHVDKNTLEEEFFKVVEKEGAASIEGINKIIERAKKLKAVLKSYDRIDKIANHIAEHYLNFIEPLGFKAFIVAVDREACAMYKEAIDKYLPPEYTRVVYTSDHKDNELLRRYHISEDEEKTIRKAFKSPEEMPKILIVTEKLLTGYDAPILYAMYLDKPLKNHTLLQAIARVNRPYEAKTCGMVVDYIGIFENLQRALAFDSKDVSRGLLDIELLKKRFEDLMEQAKEILSQADIEDEKRRVTNIIEFFFDEERRTGFIKIFKQIQELYEILSPDEFLRDYLRDYQLLLQVYKIIYNAFNPEAERKRRHRDILKKTEELIKGSVELRNIADSLPVYEINRDIANLVKADKLSERVKIVNLRRSLVIYIDKHKKRQPFLISISEKIEEIISQLRERQRSVESTLDDLAKLAEEIAASKDEQEESGLSKEEFSIFWILRSYGVDNPEVMAKRIYDGMEKQKEWFYNEKIERGLRMSLYRLLQPRRAGAIEEATPYITRKLTEMVSNILKMHRILVG</sequence>
<dbReference type="EC" id="3.1.21.3" evidence="3"/>
<evidence type="ECO:0000256" key="2">
    <source>
        <dbReference type="ARBA" id="ARBA00008598"/>
    </source>
</evidence>
<keyword evidence="9" id="KW-0067">ATP-binding</keyword>
<dbReference type="PANTHER" id="PTHR30195">
    <property type="entry name" value="TYPE I SITE-SPECIFIC DEOXYRIBONUCLEASE PROTEIN SUBUNIT M AND R"/>
    <property type="match status" value="1"/>
</dbReference>
<evidence type="ECO:0000256" key="4">
    <source>
        <dbReference type="ARBA" id="ARBA00022722"/>
    </source>
</evidence>
<organism evidence="13">
    <name type="scientific">Candidatus Methanophagaceae archaeon ANME-1 ERB6</name>
    <dbReference type="NCBI Taxonomy" id="2759912"/>
    <lineage>
        <taxon>Archaea</taxon>
        <taxon>Methanobacteriati</taxon>
        <taxon>Methanobacteriota</taxon>
        <taxon>Stenosarchaea group</taxon>
        <taxon>Methanomicrobia</taxon>
        <taxon>Candidatus Methanophagales</taxon>
        <taxon>Candidatus Methanophagaceae</taxon>
    </lineage>
</organism>
<dbReference type="GO" id="GO:0009035">
    <property type="term" value="F:type I site-specific deoxyribonuclease activity"/>
    <property type="evidence" value="ECO:0007669"/>
    <property type="project" value="UniProtKB-EC"/>
</dbReference>
<dbReference type="CDD" id="cd18030">
    <property type="entry name" value="DEXHc_RE_I_HsdR"/>
    <property type="match status" value="1"/>
</dbReference>
<dbReference type="Pfam" id="PF22679">
    <property type="entry name" value="T1R_D3-like"/>
    <property type="match status" value="1"/>
</dbReference>